<proteinExistence type="predicted"/>
<keyword evidence="3" id="KW-1185">Reference proteome</keyword>
<dbReference type="EMBL" id="JAYKXP010000098">
    <property type="protein sequence ID" value="KAK7027288.1"/>
    <property type="molecule type" value="Genomic_DNA"/>
</dbReference>
<evidence type="ECO:0000313" key="2">
    <source>
        <dbReference type="EMBL" id="KAK7027288.1"/>
    </source>
</evidence>
<gene>
    <name evidence="2" type="ORF">VNI00_015377</name>
</gene>
<dbReference type="AlphaFoldDB" id="A0AAW0BN13"/>
<sequence>MTGNDFAVSVDLDAETRQLLFTNEVPTEDQVHKLQLALQPLKTALHETDIAIANLRGSLEVLGQQRDELERAVSEYQHIFSPIRRVPPCVLLVIFEHYVNGLPSTFDNVYLTNTLDPRHTETPWKLAQICRRWRYHALQTSTLWTRIGAYIPASVSSDALQKMRERLMVQVSRAKGLLLTVSLVTQCCAASAVPFLAGVASRSEQIANLRVVANVDTFDVLDGLSRMVRGLLPFLQAITIHVHNVAGQLAQMPVKPPTLLGFVDAPRLREVTIVGDTSDFTSIISLPWGQLARLSSSLDQYIGMILGSPFQVIQNITRVRELSIRYTIATNVDHTMSHITLDYLHTLTIMTDIDGAQTVVELLKNATFPSLQDFRISTIEELVELYRFLGRHSHSITSFSFHPIAFSPVNRDQMTLQLLASLPNLQSFTAYSVSQAVVDALAEKNNDWVLAPVLENLTFQGRITLEDEAILVAMIKKRSEGTLRRLALSMDISRSQLSPVTLNGLRELSDSNDLFLREAGVSRFPECMDWHL</sequence>
<reference evidence="2 3" key="1">
    <citation type="submission" date="2024-01" db="EMBL/GenBank/DDBJ databases">
        <title>A draft genome for a cacao thread blight-causing isolate of Paramarasmius palmivorus.</title>
        <authorList>
            <person name="Baruah I.K."/>
            <person name="Bukari Y."/>
            <person name="Amoako-Attah I."/>
            <person name="Meinhardt L.W."/>
            <person name="Bailey B.A."/>
            <person name="Cohen S.P."/>
        </authorList>
    </citation>
    <scope>NUCLEOTIDE SEQUENCE [LARGE SCALE GENOMIC DNA]</scope>
    <source>
        <strain evidence="2 3">GH-12</strain>
    </source>
</reference>
<accession>A0AAW0BN13</accession>
<organism evidence="2 3">
    <name type="scientific">Paramarasmius palmivorus</name>
    <dbReference type="NCBI Taxonomy" id="297713"/>
    <lineage>
        <taxon>Eukaryota</taxon>
        <taxon>Fungi</taxon>
        <taxon>Dikarya</taxon>
        <taxon>Basidiomycota</taxon>
        <taxon>Agaricomycotina</taxon>
        <taxon>Agaricomycetes</taxon>
        <taxon>Agaricomycetidae</taxon>
        <taxon>Agaricales</taxon>
        <taxon>Marasmiineae</taxon>
        <taxon>Marasmiaceae</taxon>
        <taxon>Paramarasmius</taxon>
    </lineage>
</organism>
<comment type="caution">
    <text evidence="2">The sequence shown here is derived from an EMBL/GenBank/DDBJ whole genome shotgun (WGS) entry which is preliminary data.</text>
</comment>
<evidence type="ECO:0000256" key="1">
    <source>
        <dbReference type="SAM" id="Coils"/>
    </source>
</evidence>
<protein>
    <recommendedName>
        <fullName evidence="4">F-box domain-containing protein</fullName>
    </recommendedName>
</protein>
<keyword evidence="1" id="KW-0175">Coiled coil</keyword>
<evidence type="ECO:0008006" key="4">
    <source>
        <dbReference type="Google" id="ProtNLM"/>
    </source>
</evidence>
<feature type="coiled-coil region" evidence="1">
    <location>
        <begin position="52"/>
        <end position="79"/>
    </location>
</feature>
<evidence type="ECO:0000313" key="3">
    <source>
        <dbReference type="Proteomes" id="UP001383192"/>
    </source>
</evidence>
<dbReference type="Proteomes" id="UP001383192">
    <property type="component" value="Unassembled WGS sequence"/>
</dbReference>
<name>A0AAW0BN13_9AGAR</name>